<feature type="DNA-binding region" description="H-T-H motif" evidence="2">
    <location>
        <begin position="46"/>
        <end position="65"/>
    </location>
</feature>
<dbReference type="InterPro" id="IPR009057">
    <property type="entry name" value="Homeodomain-like_sf"/>
</dbReference>
<protein>
    <submittedName>
        <fullName evidence="4">TetR/AcrR family transcriptional regulator</fullName>
    </submittedName>
</protein>
<dbReference type="Proteomes" id="UP001500729">
    <property type="component" value="Unassembled WGS sequence"/>
</dbReference>
<dbReference type="InterPro" id="IPR001647">
    <property type="entry name" value="HTH_TetR"/>
</dbReference>
<dbReference type="PROSITE" id="PS50977">
    <property type="entry name" value="HTH_TETR_2"/>
    <property type="match status" value="1"/>
</dbReference>
<dbReference type="Gene3D" id="1.10.10.60">
    <property type="entry name" value="Homeodomain-like"/>
    <property type="match status" value="1"/>
</dbReference>
<evidence type="ECO:0000313" key="5">
    <source>
        <dbReference type="Proteomes" id="UP001500729"/>
    </source>
</evidence>
<gene>
    <name evidence="4" type="ORF">GCM10009533_13080</name>
</gene>
<dbReference type="PANTHER" id="PTHR30055">
    <property type="entry name" value="HTH-TYPE TRANSCRIPTIONAL REGULATOR RUTR"/>
    <property type="match status" value="1"/>
</dbReference>
<dbReference type="SUPFAM" id="SSF48498">
    <property type="entry name" value="Tetracyclin repressor-like, C-terminal domain"/>
    <property type="match status" value="1"/>
</dbReference>
<reference evidence="4 5" key="1">
    <citation type="journal article" date="2019" name="Int. J. Syst. Evol. Microbiol.">
        <title>The Global Catalogue of Microorganisms (GCM) 10K type strain sequencing project: providing services to taxonomists for standard genome sequencing and annotation.</title>
        <authorList>
            <consortium name="The Broad Institute Genomics Platform"/>
            <consortium name="The Broad Institute Genome Sequencing Center for Infectious Disease"/>
            <person name="Wu L."/>
            <person name="Ma J."/>
        </authorList>
    </citation>
    <scope>NUCLEOTIDE SEQUENCE [LARGE SCALE GENOMIC DNA]</scope>
    <source>
        <strain evidence="4 5">JCM 10303</strain>
    </source>
</reference>
<dbReference type="Gene3D" id="1.10.357.10">
    <property type="entry name" value="Tetracycline Repressor, domain 2"/>
    <property type="match status" value="1"/>
</dbReference>
<dbReference type="RefSeq" id="WP_009944777.1">
    <property type="nucleotide sequence ID" value="NZ_BAAAGS010000006.1"/>
</dbReference>
<proteinExistence type="predicted"/>
<dbReference type="InterPro" id="IPR036271">
    <property type="entry name" value="Tet_transcr_reg_TetR-rel_C_sf"/>
</dbReference>
<name>A0ABN1CB48_SACER</name>
<organism evidence="4 5">
    <name type="scientific">Saccharopolyspora erythraea</name>
    <name type="common">Streptomyces erythraeus</name>
    <dbReference type="NCBI Taxonomy" id="1836"/>
    <lineage>
        <taxon>Bacteria</taxon>
        <taxon>Bacillati</taxon>
        <taxon>Actinomycetota</taxon>
        <taxon>Actinomycetes</taxon>
        <taxon>Pseudonocardiales</taxon>
        <taxon>Pseudonocardiaceae</taxon>
        <taxon>Saccharopolyspora</taxon>
    </lineage>
</organism>
<keyword evidence="5" id="KW-1185">Reference proteome</keyword>
<dbReference type="SUPFAM" id="SSF46689">
    <property type="entry name" value="Homeodomain-like"/>
    <property type="match status" value="1"/>
</dbReference>
<dbReference type="Pfam" id="PF00440">
    <property type="entry name" value="TetR_N"/>
    <property type="match status" value="1"/>
</dbReference>
<keyword evidence="1 2" id="KW-0238">DNA-binding</keyword>
<dbReference type="PANTHER" id="PTHR30055:SF153">
    <property type="entry name" value="HTH-TYPE TRANSCRIPTIONAL REPRESSOR RV3405C"/>
    <property type="match status" value="1"/>
</dbReference>
<dbReference type="InterPro" id="IPR050109">
    <property type="entry name" value="HTH-type_TetR-like_transc_reg"/>
</dbReference>
<evidence type="ECO:0000313" key="4">
    <source>
        <dbReference type="EMBL" id="GAA0515491.1"/>
    </source>
</evidence>
<evidence type="ECO:0000259" key="3">
    <source>
        <dbReference type="PROSITE" id="PS50977"/>
    </source>
</evidence>
<evidence type="ECO:0000256" key="2">
    <source>
        <dbReference type="PROSITE-ProRule" id="PRU00335"/>
    </source>
</evidence>
<evidence type="ECO:0000256" key="1">
    <source>
        <dbReference type="ARBA" id="ARBA00023125"/>
    </source>
</evidence>
<sequence length="208" mass="23183">MMSQHRNARSDLAAGGELRSANAIPEHRILDAAYELLLAIGLRRMTMADIARRAEVSRATLYRRWPNVRSVVGTLMTREWGALGTAAFEAPRTSARQGLVDGIVHIAGTIRTNPMLRRIIELDPDFLLPYLLQRRGASTDQQLAMMELALREGQQDGSVRAGDVTMQARALLLTAWSFVLTGPVVAGEHELPALDEQLREMLDRYLRP</sequence>
<feature type="domain" description="HTH tetR-type" evidence="3">
    <location>
        <begin position="23"/>
        <end position="83"/>
    </location>
</feature>
<dbReference type="EMBL" id="BAAAGS010000006">
    <property type="protein sequence ID" value="GAA0515491.1"/>
    <property type="molecule type" value="Genomic_DNA"/>
</dbReference>
<accession>A0ABN1CB48</accession>
<comment type="caution">
    <text evidence="4">The sequence shown here is derived from an EMBL/GenBank/DDBJ whole genome shotgun (WGS) entry which is preliminary data.</text>
</comment>